<keyword evidence="3" id="KW-1185">Reference proteome</keyword>
<feature type="region of interest" description="Disordered" evidence="1">
    <location>
        <begin position="78"/>
        <end position="104"/>
    </location>
</feature>
<feature type="compositionally biased region" description="Polar residues" evidence="1">
    <location>
        <begin position="78"/>
        <end position="101"/>
    </location>
</feature>
<protein>
    <submittedName>
        <fullName evidence="2">Uncharacterized protein</fullName>
    </submittedName>
</protein>
<evidence type="ECO:0000256" key="1">
    <source>
        <dbReference type="SAM" id="MobiDB-lite"/>
    </source>
</evidence>
<feature type="region of interest" description="Disordered" evidence="1">
    <location>
        <begin position="394"/>
        <end position="419"/>
    </location>
</feature>
<evidence type="ECO:0000313" key="2">
    <source>
        <dbReference type="EMBL" id="CDW87413.1"/>
    </source>
</evidence>
<feature type="compositionally biased region" description="Low complexity" evidence="1">
    <location>
        <begin position="432"/>
        <end position="448"/>
    </location>
</feature>
<evidence type="ECO:0000313" key="3">
    <source>
        <dbReference type="Proteomes" id="UP000039865"/>
    </source>
</evidence>
<dbReference type="AlphaFoldDB" id="A0A078B222"/>
<dbReference type="InParanoid" id="A0A078B222"/>
<feature type="compositionally biased region" description="Polar residues" evidence="1">
    <location>
        <begin position="1"/>
        <end position="25"/>
    </location>
</feature>
<dbReference type="EMBL" id="CCKQ01015588">
    <property type="protein sequence ID" value="CDW87413.1"/>
    <property type="molecule type" value="Genomic_DNA"/>
</dbReference>
<name>A0A078B222_STYLE</name>
<accession>A0A078B222</accession>
<dbReference type="Proteomes" id="UP000039865">
    <property type="component" value="Unassembled WGS sequence"/>
</dbReference>
<reference evidence="2 3" key="1">
    <citation type="submission" date="2014-06" db="EMBL/GenBank/DDBJ databases">
        <authorList>
            <person name="Swart Estienne"/>
        </authorList>
    </citation>
    <scope>NUCLEOTIDE SEQUENCE [LARGE SCALE GENOMIC DNA]</scope>
    <source>
        <strain evidence="2 3">130c</strain>
    </source>
</reference>
<sequence>MNTQQYERNQHNPTVISLNTHTSLASKRRSDRPSTASIGTTHKTQTIQLNSKPKDNKFDFVCTSEACFRIKKKLNSNAFGKNTKSGSIPQQSDIPQGSFHNGESDIGQIVNQRKQVSPNMMLKKTKTQKELKLEKKIKELFDNDPIEIIRQAKESPQKRNFMTLSNTNTSLNLSTISKQDKMKQALGSFMYKNIQKEAKNASAEQIKILSDFNIPLHKYNKLATDDERNHFLLENMSNYMKNLLKSLNDLQHAKQMNDYQRINEINKRFQNDQGLYAWLQVCTPHTSLHKKLRKALIEKFQSEDIDPYKKENKMPLGFIGETSAQTQQVLIDSTLALRSGAALQSYIEHTFDDFVTSCKNEIDIERTTNQKRLSFWQYNKTTADTIKLINAKNVDKLKPMHSQNGSKKKKRPQTASAQNLASEQLLGDSENQDQNNQNNNQSKSQSRNQFLSPELKKYLLKKQKQTKRNQLNWNDLYETKFGEHKTEMRIRLADLSSTNSWNQVVLGSFIKLFTKKPKVQEPNLIEEYKNLEYDKVKRIVSSIPSLNECIDKDYFQQIIDKMNKKKIDQVETHISNQVIVNYEKEKEKSKVARFKYLKKKADTKGTIIRKHDDMLNKERQSLQRRDENIKRPRKQLCLTQNY</sequence>
<proteinExistence type="predicted"/>
<feature type="compositionally biased region" description="Polar residues" evidence="1">
    <location>
        <begin position="33"/>
        <end position="50"/>
    </location>
</feature>
<gene>
    <name evidence="2" type="primary">Contig553.g606</name>
    <name evidence="2" type="ORF">STYLEM_16516</name>
</gene>
<feature type="region of interest" description="Disordered" evidence="1">
    <location>
        <begin position="1"/>
        <end position="50"/>
    </location>
</feature>
<feature type="region of interest" description="Disordered" evidence="1">
    <location>
        <begin position="429"/>
        <end position="448"/>
    </location>
</feature>
<organism evidence="2 3">
    <name type="scientific">Stylonychia lemnae</name>
    <name type="common">Ciliate</name>
    <dbReference type="NCBI Taxonomy" id="5949"/>
    <lineage>
        <taxon>Eukaryota</taxon>
        <taxon>Sar</taxon>
        <taxon>Alveolata</taxon>
        <taxon>Ciliophora</taxon>
        <taxon>Intramacronucleata</taxon>
        <taxon>Spirotrichea</taxon>
        <taxon>Stichotrichia</taxon>
        <taxon>Sporadotrichida</taxon>
        <taxon>Oxytrichidae</taxon>
        <taxon>Stylonychinae</taxon>
        <taxon>Stylonychia</taxon>
    </lineage>
</organism>